<keyword evidence="4 6" id="KW-0949">S-adenosyl-L-methionine</keyword>
<proteinExistence type="inferred from homology"/>
<reference evidence="9 10" key="1">
    <citation type="submission" date="2017-04" db="EMBL/GenBank/DDBJ databases">
        <title>Comparative genome analysis of Subtercola boreus.</title>
        <authorList>
            <person name="Cho Y.-J."/>
            <person name="Cho A."/>
            <person name="Kim O.-S."/>
            <person name="Lee J.-I."/>
        </authorList>
    </citation>
    <scope>NUCLEOTIDE SEQUENCE [LARGE SCALE GENOMIC DNA]</scope>
    <source>
        <strain evidence="9 10">P28004</strain>
    </source>
</reference>
<evidence type="ECO:0000313" key="10">
    <source>
        <dbReference type="Proteomes" id="UP000257080"/>
    </source>
</evidence>
<evidence type="ECO:0000256" key="4">
    <source>
        <dbReference type="ARBA" id="ARBA00022691"/>
    </source>
</evidence>
<dbReference type="PANTHER" id="PTHR22807">
    <property type="entry name" value="NOP2 YEAST -RELATED NOL1/NOP2/FMU SUN DOMAIN-CONTAINING"/>
    <property type="match status" value="1"/>
</dbReference>
<evidence type="ECO:0000256" key="2">
    <source>
        <dbReference type="ARBA" id="ARBA00022603"/>
    </source>
</evidence>
<feature type="binding site" evidence="6">
    <location>
        <position position="333"/>
    </location>
    <ligand>
        <name>S-adenosyl-L-methionine</name>
        <dbReference type="ChEBI" id="CHEBI:59789"/>
    </ligand>
</feature>
<evidence type="ECO:0000256" key="6">
    <source>
        <dbReference type="PROSITE-ProRule" id="PRU01023"/>
    </source>
</evidence>
<feature type="active site" description="Nucleophile" evidence="6">
    <location>
        <position position="430"/>
    </location>
</feature>
<evidence type="ECO:0000256" key="7">
    <source>
        <dbReference type="SAM" id="MobiDB-lite"/>
    </source>
</evidence>
<keyword evidence="3 6" id="KW-0808">Transferase</keyword>
<feature type="region of interest" description="Disordered" evidence="7">
    <location>
        <begin position="1"/>
        <end position="41"/>
    </location>
</feature>
<comment type="similarity">
    <text evidence="1 6">Belongs to the class I-like SAM-binding methyltransferase superfamily. RsmB/NOP family.</text>
</comment>
<dbReference type="InterPro" id="IPR018314">
    <property type="entry name" value="RsmB/NOL1/NOP2-like_CS"/>
</dbReference>
<dbReference type="InterPro" id="IPR001678">
    <property type="entry name" value="MeTrfase_RsmB-F_NOP2_dom"/>
</dbReference>
<dbReference type="GO" id="GO:0003723">
    <property type="term" value="F:RNA binding"/>
    <property type="evidence" value="ECO:0007669"/>
    <property type="project" value="UniProtKB-UniRule"/>
</dbReference>
<dbReference type="InterPro" id="IPR035926">
    <property type="entry name" value="NusB-like_sf"/>
</dbReference>
<protein>
    <submittedName>
        <fullName evidence="9">Methyltransferase</fullName>
    </submittedName>
</protein>
<dbReference type="InterPro" id="IPR023267">
    <property type="entry name" value="RCMT"/>
</dbReference>
<dbReference type="GO" id="GO:0008173">
    <property type="term" value="F:RNA methyltransferase activity"/>
    <property type="evidence" value="ECO:0007669"/>
    <property type="project" value="InterPro"/>
</dbReference>
<organism evidence="9 10">
    <name type="scientific">Subtercola boreus</name>
    <dbReference type="NCBI Taxonomy" id="120213"/>
    <lineage>
        <taxon>Bacteria</taxon>
        <taxon>Bacillati</taxon>
        <taxon>Actinomycetota</taxon>
        <taxon>Actinomycetes</taxon>
        <taxon>Micrococcales</taxon>
        <taxon>Microbacteriaceae</taxon>
        <taxon>Subtercola</taxon>
    </lineage>
</organism>
<gene>
    <name evidence="9" type="ORF">B7R25_07970</name>
</gene>
<keyword evidence="2 6" id="KW-0489">Methyltransferase</keyword>
<evidence type="ECO:0000256" key="5">
    <source>
        <dbReference type="ARBA" id="ARBA00022884"/>
    </source>
</evidence>
<dbReference type="AlphaFoldDB" id="A0A3E0WCH0"/>
<keyword evidence="5 6" id="KW-0694">RNA-binding</keyword>
<evidence type="ECO:0000256" key="1">
    <source>
        <dbReference type="ARBA" id="ARBA00007494"/>
    </source>
</evidence>
<feature type="domain" description="SAM-dependent MTase RsmB/NOP-type" evidence="8">
    <location>
        <begin position="206"/>
        <end position="498"/>
    </location>
</feature>
<dbReference type="Gene3D" id="1.10.940.10">
    <property type="entry name" value="NusB-like"/>
    <property type="match status" value="1"/>
</dbReference>
<dbReference type="PRINTS" id="PR02008">
    <property type="entry name" value="RCMTFAMILY"/>
</dbReference>
<name>A0A3E0WCH0_9MICO</name>
<dbReference type="InterPro" id="IPR049560">
    <property type="entry name" value="MeTrfase_RsmB-F_NOP2_cat"/>
</dbReference>
<feature type="compositionally biased region" description="Basic and acidic residues" evidence="7">
    <location>
        <begin position="11"/>
        <end position="35"/>
    </location>
</feature>
<dbReference type="CDD" id="cd02440">
    <property type="entry name" value="AdoMet_MTases"/>
    <property type="match status" value="1"/>
</dbReference>
<comment type="caution">
    <text evidence="9">The sequence shown here is derived from an EMBL/GenBank/DDBJ whole genome shotgun (WGS) entry which is preliminary data.</text>
</comment>
<dbReference type="PROSITE" id="PS01153">
    <property type="entry name" value="NOL1_NOP2_SUN"/>
    <property type="match status" value="1"/>
</dbReference>
<dbReference type="Gene3D" id="3.40.50.150">
    <property type="entry name" value="Vaccinia Virus protein VP39"/>
    <property type="match status" value="1"/>
</dbReference>
<dbReference type="PANTHER" id="PTHR22807:SF53">
    <property type="entry name" value="RIBOSOMAL RNA SMALL SUBUNIT METHYLTRANSFERASE B-RELATED"/>
    <property type="match status" value="1"/>
</dbReference>
<feature type="binding site" evidence="6">
    <location>
        <position position="377"/>
    </location>
    <ligand>
        <name>S-adenosyl-L-methionine</name>
        <dbReference type="ChEBI" id="CHEBI:59789"/>
    </ligand>
</feature>
<dbReference type="GO" id="GO:0006355">
    <property type="term" value="P:regulation of DNA-templated transcription"/>
    <property type="evidence" value="ECO:0007669"/>
    <property type="project" value="InterPro"/>
</dbReference>
<feature type="compositionally biased region" description="Polar residues" evidence="7">
    <location>
        <begin position="1"/>
        <end position="10"/>
    </location>
</feature>
<dbReference type="EMBL" id="NBXE01000019">
    <property type="protein sequence ID" value="RFA27646.1"/>
    <property type="molecule type" value="Genomic_DNA"/>
</dbReference>
<feature type="binding site" evidence="6">
    <location>
        <begin position="308"/>
        <end position="314"/>
    </location>
    <ligand>
        <name>S-adenosyl-L-methionine</name>
        <dbReference type="ChEBI" id="CHEBI:59789"/>
    </ligand>
</feature>
<dbReference type="Pfam" id="PF01189">
    <property type="entry name" value="Methyltr_RsmB-F"/>
    <property type="match status" value="1"/>
</dbReference>
<evidence type="ECO:0000256" key="3">
    <source>
        <dbReference type="ARBA" id="ARBA00022679"/>
    </source>
</evidence>
<dbReference type="InterPro" id="IPR029063">
    <property type="entry name" value="SAM-dependent_MTases_sf"/>
</dbReference>
<dbReference type="GO" id="GO:0001510">
    <property type="term" value="P:RNA methylation"/>
    <property type="evidence" value="ECO:0007669"/>
    <property type="project" value="InterPro"/>
</dbReference>
<dbReference type="SUPFAM" id="SSF48013">
    <property type="entry name" value="NusB-like"/>
    <property type="match status" value="1"/>
</dbReference>
<dbReference type="Proteomes" id="UP000257080">
    <property type="component" value="Unassembled WGS sequence"/>
</dbReference>
<feature type="binding site" evidence="6">
    <location>
        <position position="359"/>
    </location>
    <ligand>
        <name>S-adenosyl-L-methionine</name>
        <dbReference type="ChEBI" id="CHEBI:59789"/>
    </ligand>
</feature>
<dbReference type="PROSITE" id="PS51686">
    <property type="entry name" value="SAM_MT_RSMB_NOP"/>
    <property type="match status" value="1"/>
</dbReference>
<dbReference type="Pfam" id="PF01029">
    <property type="entry name" value="NusB"/>
    <property type="match status" value="1"/>
</dbReference>
<dbReference type="InterPro" id="IPR006027">
    <property type="entry name" value="NusB_RsmB_TIM44"/>
</dbReference>
<sequence>MNAQHASPNPNRDRGRGRGAGRDRSGTAPGPRERTQSATAVQPARRIAFEVIRAVREDDAYANLLLPTKIARAKLNTADAALATELTYGTLRQRGYYDRVIELAANRRIDEIDGVLVDVLELAAHQLLSLRVASHAAVNEAVELARVVASRSSTGFVNGVLRTITRTTPDEWQGRVLENARDADGRLEVLYSHPSWIIRAFRRALLTDGATADEAEVDLVELLEADNEPARLGLVALPGLADRDDITADGHPAPYSPFGFITDAGDPRGIPEVQAGTVRVQDEGSQLAALALTRAAPIMAGERWLDLCAGPGGKSAVLAAEARAGGATLVANEPVAARAELVRNALAALPHPPEVWELDGTTVGETNPGEFDRVLVDAPCTGLGALRRRPEARWRKSPKDVAELVQLQSRLIDAAVQALKPGGILAYVTCSPHVAETRGQVTDALKRHGGVLEPLATQATLQSLADTPLVLGSDETQAQLWPHRHGTDAMFIALLRKAPAA</sequence>
<accession>A0A3E0WCH0</accession>
<dbReference type="SUPFAM" id="SSF53335">
    <property type="entry name" value="S-adenosyl-L-methionine-dependent methyltransferases"/>
    <property type="match status" value="1"/>
</dbReference>
<evidence type="ECO:0000313" key="9">
    <source>
        <dbReference type="EMBL" id="RFA27646.1"/>
    </source>
</evidence>
<evidence type="ECO:0000259" key="8">
    <source>
        <dbReference type="PROSITE" id="PS51686"/>
    </source>
</evidence>